<dbReference type="EMBL" id="AZGY01000020">
    <property type="protein sequence ID" value="KZZ90860.1"/>
    <property type="molecule type" value="Genomic_DNA"/>
</dbReference>
<organism evidence="6 7">
    <name type="scientific">Moelleriella libera RCEF 2490</name>
    <dbReference type="NCBI Taxonomy" id="1081109"/>
    <lineage>
        <taxon>Eukaryota</taxon>
        <taxon>Fungi</taxon>
        <taxon>Dikarya</taxon>
        <taxon>Ascomycota</taxon>
        <taxon>Pezizomycotina</taxon>
        <taxon>Sordariomycetes</taxon>
        <taxon>Hypocreomycetidae</taxon>
        <taxon>Hypocreales</taxon>
        <taxon>Clavicipitaceae</taxon>
        <taxon>Moelleriella</taxon>
    </lineage>
</organism>
<evidence type="ECO:0000313" key="6">
    <source>
        <dbReference type="EMBL" id="KZZ90860.1"/>
    </source>
</evidence>
<name>A0A166NLL9_9HYPO</name>
<evidence type="ECO:0000256" key="2">
    <source>
        <dbReference type="ARBA" id="ARBA00022801"/>
    </source>
</evidence>
<dbReference type="Pfam" id="PF08386">
    <property type="entry name" value="Abhydrolase_4"/>
    <property type="match status" value="1"/>
</dbReference>
<dbReference type="Gene3D" id="3.40.50.1820">
    <property type="entry name" value="alpha/beta hydrolase"/>
    <property type="match status" value="1"/>
</dbReference>
<sequence>MLSRVVCSICTLIGLVQSQLPQQDTVFDWNSITPSRDLEYHPCYGNETQCARLIAPLDYKNPADPRTVALAIFKVPALVPQSHPKFGGSVFINPGGPGDSATQFARFVGPQFQARLERSGRRHYEWIGIDPRGVGHSSPPANCFPDDLFSRQLYDAEYRGVGPLSQGLPATPLSIESLDTMPHALGLVRGFNQRCFDADSSKANGGPVIAYAGTASVARDMVEVADKIAQLRAKQRNSDTSVSTANATRSSDVARVQFIGFSYGTVIAHYFASLFPERVGRLVLDGVVDAYEFRKGRGWDKALVDADEIWYNFFRGCWEAGPDICALARRKDRSPSDIQGRVAAWLSKLHKLPMTSIGPTGDVRVMTAYDVRTYIGLAVYSPVTTFKTMASHFDKAINGNASALMTEYFSAITPPHTKNGCLDDTPARSLGVDGAYPVVCGDTEDVSSQDLGYWESFVISMSQSSFVLGNYWAKVRFNCAGWRFTLNWRFNGPFTSPPSARRDRPGQSVPEPVPGAPAAPLLYLSNRLDPVTPLASARKMKQGYPGAGLIIADGMGHLAAAGASTSRCLDDLVEAYLETGVVPKKDVVCKPDCGPWNDTCQVVGASGQASTETGARGLLANWSPLGVSWA</sequence>
<keyword evidence="6" id="KW-0645">Protease</keyword>
<feature type="chain" id="PRO_5007877897" evidence="3">
    <location>
        <begin position="19"/>
        <end position="630"/>
    </location>
</feature>
<keyword evidence="6" id="KW-0031">Aminopeptidase</keyword>
<dbReference type="InterPro" id="IPR051601">
    <property type="entry name" value="Serine_prot/Carboxylest_S33"/>
</dbReference>
<dbReference type="PANTHER" id="PTHR43248">
    <property type="entry name" value="2-SUCCINYL-6-HYDROXY-2,4-CYCLOHEXADIENE-1-CARBOXYLATE SYNTHASE"/>
    <property type="match status" value="1"/>
</dbReference>
<keyword evidence="3" id="KW-0732">Signal</keyword>
<comment type="caution">
    <text evidence="6">The sequence shown here is derived from an EMBL/GenBank/DDBJ whole genome shotgun (WGS) entry which is preliminary data.</text>
</comment>
<keyword evidence="7" id="KW-1185">Reference proteome</keyword>
<dbReference type="GO" id="GO:0004177">
    <property type="term" value="F:aminopeptidase activity"/>
    <property type="evidence" value="ECO:0007669"/>
    <property type="project" value="UniProtKB-KW"/>
</dbReference>
<dbReference type="STRING" id="1081109.A0A166NLL9"/>
<feature type="signal peptide" evidence="3">
    <location>
        <begin position="1"/>
        <end position="18"/>
    </location>
</feature>
<gene>
    <name evidence="6" type="ORF">AAL_07086</name>
</gene>
<evidence type="ECO:0000259" key="4">
    <source>
        <dbReference type="Pfam" id="PF00561"/>
    </source>
</evidence>
<accession>A0A166NLL9</accession>
<evidence type="ECO:0000259" key="5">
    <source>
        <dbReference type="Pfam" id="PF08386"/>
    </source>
</evidence>
<dbReference type="InterPro" id="IPR029058">
    <property type="entry name" value="AB_hydrolase_fold"/>
</dbReference>
<evidence type="ECO:0000256" key="3">
    <source>
        <dbReference type="SAM" id="SignalP"/>
    </source>
</evidence>
<keyword evidence="2" id="KW-0378">Hydrolase</keyword>
<dbReference type="InterPro" id="IPR000073">
    <property type="entry name" value="AB_hydrolase_1"/>
</dbReference>
<dbReference type="OrthoDB" id="425534at2759"/>
<feature type="domain" description="AB hydrolase-1" evidence="4">
    <location>
        <begin position="90"/>
        <end position="316"/>
    </location>
</feature>
<protein>
    <submittedName>
        <fullName evidence="6">Peptidase S33 tripeptidyl aminopeptidase-lik</fullName>
    </submittedName>
</protein>
<dbReference type="Pfam" id="PF00561">
    <property type="entry name" value="Abhydrolase_1"/>
    <property type="match status" value="1"/>
</dbReference>
<dbReference type="SUPFAM" id="SSF53474">
    <property type="entry name" value="alpha/beta-Hydrolases"/>
    <property type="match status" value="2"/>
</dbReference>
<dbReference type="InterPro" id="IPR013595">
    <property type="entry name" value="Pept_S33_TAP-like_C"/>
</dbReference>
<dbReference type="Proteomes" id="UP000078544">
    <property type="component" value="Unassembled WGS sequence"/>
</dbReference>
<reference evidence="6 7" key="1">
    <citation type="journal article" date="2016" name="Genome Biol. Evol.">
        <title>Divergent and convergent evolution of fungal pathogenicity.</title>
        <authorList>
            <person name="Shang Y."/>
            <person name="Xiao G."/>
            <person name="Zheng P."/>
            <person name="Cen K."/>
            <person name="Zhan S."/>
            <person name="Wang C."/>
        </authorList>
    </citation>
    <scope>NUCLEOTIDE SEQUENCE [LARGE SCALE GENOMIC DNA]</scope>
    <source>
        <strain evidence="6 7">RCEF 2490</strain>
    </source>
</reference>
<feature type="domain" description="Peptidase S33 tripeptidyl aminopeptidase-like C-terminal" evidence="5">
    <location>
        <begin position="467"/>
        <end position="589"/>
    </location>
</feature>
<dbReference type="PANTHER" id="PTHR43248:SF25">
    <property type="entry name" value="AB HYDROLASE-1 DOMAIN-CONTAINING PROTEIN-RELATED"/>
    <property type="match status" value="1"/>
</dbReference>
<proteinExistence type="inferred from homology"/>
<dbReference type="AlphaFoldDB" id="A0A166NLL9"/>
<evidence type="ECO:0000256" key="1">
    <source>
        <dbReference type="ARBA" id="ARBA00010088"/>
    </source>
</evidence>
<evidence type="ECO:0000313" key="7">
    <source>
        <dbReference type="Proteomes" id="UP000078544"/>
    </source>
</evidence>
<comment type="similarity">
    <text evidence="1">Belongs to the peptidase S33 family.</text>
</comment>